<evidence type="ECO:0000256" key="2">
    <source>
        <dbReference type="ARBA" id="ARBA00010072"/>
    </source>
</evidence>
<feature type="transmembrane region" description="Helical" evidence="9">
    <location>
        <begin position="187"/>
        <end position="209"/>
    </location>
</feature>
<dbReference type="InterPro" id="IPR000515">
    <property type="entry name" value="MetI-like"/>
</dbReference>
<comment type="similarity">
    <text evidence="2">Belongs to the binding-protein-dependent transport system permease family. HisMQ subfamily.</text>
</comment>
<comment type="caution">
    <text evidence="11">The sequence shown here is derived from an EMBL/GenBank/DDBJ whole genome shotgun (WGS) entry which is preliminary data.</text>
</comment>
<feature type="transmembrane region" description="Helical" evidence="9">
    <location>
        <begin position="54"/>
        <end position="76"/>
    </location>
</feature>
<dbReference type="InterPro" id="IPR043429">
    <property type="entry name" value="ArtM/GltK/GlnP/TcyL/YhdX-like"/>
</dbReference>
<dbReference type="InterPro" id="IPR010065">
    <property type="entry name" value="AA_ABC_transptr_permease_3TM"/>
</dbReference>
<dbReference type="PROSITE" id="PS50928">
    <property type="entry name" value="ABC_TM1"/>
    <property type="match status" value="1"/>
</dbReference>
<comment type="subcellular location">
    <subcellularLocation>
        <location evidence="1 9">Cell membrane</location>
        <topology evidence="1 9">Multi-pass membrane protein</topology>
    </subcellularLocation>
</comment>
<evidence type="ECO:0000313" key="11">
    <source>
        <dbReference type="EMBL" id="GAA3888314.1"/>
    </source>
</evidence>
<keyword evidence="4" id="KW-1003">Cell membrane</keyword>
<evidence type="ECO:0000256" key="1">
    <source>
        <dbReference type="ARBA" id="ARBA00004651"/>
    </source>
</evidence>
<gene>
    <name evidence="11" type="ORF">GCM10022381_32760</name>
</gene>
<dbReference type="PANTHER" id="PTHR30614">
    <property type="entry name" value="MEMBRANE COMPONENT OF AMINO ACID ABC TRANSPORTER"/>
    <property type="match status" value="1"/>
</dbReference>
<dbReference type="Proteomes" id="UP001501803">
    <property type="component" value="Unassembled WGS sequence"/>
</dbReference>
<evidence type="ECO:0000256" key="3">
    <source>
        <dbReference type="ARBA" id="ARBA00022448"/>
    </source>
</evidence>
<reference evidence="12" key="1">
    <citation type="journal article" date="2019" name="Int. J. Syst. Evol. Microbiol.">
        <title>The Global Catalogue of Microorganisms (GCM) 10K type strain sequencing project: providing services to taxonomists for standard genome sequencing and annotation.</title>
        <authorList>
            <consortium name="The Broad Institute Genomics Platform"/>
            <consortium name="The Broad Institute Genome Sequencing Center for Infectious Disease"/>
            <person name="Wu L."/>
            <person name="Ma J."/>
        </authorList>
    </citation>
    <scope>NUCLEOTIDE SEQUENCE [LARGE SCALE GENOMIC DNA]</scope>
    <source>
        <strain evidence="12">JCM 17021</strain>
    </source>
</reference>
<keyword evidence="6" id="KW-0029">Amino-acid transport</keyword>
<dbReference type="PANTHER" id="PTHR30614:SF37">
    <property type="entry name" value="AMINO-ACID ABC TRANSPORTER PERMEASE PROTEIN YHDX-RELATED"/>
    <property type="match status" value="1"/>
</dbReference>
<dbReference type="Gene3D" id="1.10.3720.10">
    <property type="entry name" value="MetI-like"/>
    <property type="match status" value="1"/>
</dbReference>
<evidence type="ECO:0000256" key="5">
    <source>
        <dbReference type="ARBA" id="ARBA00022692"/>
    </source>
</evidence>
<dbReference type="NCBIfam" id="TIGR01726">
    <property type="entry name" value="HEQRo_perm_3TM"/>
    <property type="match status" value="1"/>
</dbReference>
<dbReference type="CDD" id="cd06261">
    <property type="entry name" value="TM_PBP2"/>
    <property type="match status" value="1"/>
</dbReference>
<evidence type="ECO:0000256" key="7">
    <source>
        <dbReference type="ARBA" id="ARBA00022989"/>
    </source>
</evidence>
<feature type="domain" description="ABC transmembrane type-1" evidence="10">
    <location>
        <begin position="18"/>
        <end position="206"/>
    </location>
</feature>
<evidence type="ECO:0000256" key="9">
    <source>
        <dbReference type="RuleBase" id="RU363032"/>
    </source>
</evidence>
<keyword evidence="8 9" id="KW-0472">Membrane</keyword>
<dbReference type="InterPro" id="IPR035906">
    <property type="entry name" value="MetI-like_sf"/>
</dbReference>
<keyword evidence="12" id="KW-1185">Reference proteome</keyword>
<feature type="transmembrane region" description="Helical" evidence="9">
    <location>
        <begin position="82"/>
        <end position="103"/>
    </location>
</feature>
<evidence type="ECO:0000256" key="4">
    <source>
        <dbReference type="ARBA" id="ARBA00022475"/>
    </source>
</evidence>
<keyword evidence="7 9" id="KW-1133">Transmembrane helix</keyword>
<evidence type="ECO:0000256" key="8">
    <source>
        <dbReference type="ARBA" id="ARBA00023136"/>
    </source>
</evidence>
<evidence type="ECO:0000256" key="6">
    <source>
        <dbReference type="ARBA" id="ARBA00022970"/>
    </source>
</evidence>
<dbReference type="Pfam" id="PF00528">
    <property type="entry name" value="BPD_transp_1"/>
    <property type="match status" value="1"/>
</dbReference>
<evidence type="ECO:0000259" key="10">
    <source>
        <dbReference type="PROSITE" id="PS50928"/>
    </source>
</evidence>
<organism evidence="11 12">
    <name type="scientific">Leifsonia kafniensis</name>
    <dbReference type="NCBI Taxonomy" id="475957"/>
    <lineage>
        <taxon>Bacteria</taxon>
        <taxon>Bacillati</taxon>
        <taxon>Actinomycetota</taxon>
        <taxon>Actinomycetes</taxon>
        <taxon>Micrococcales</taxon>
        <taxon>Microbacteriaceae</taxon>
        <taxon>Leifsonia</taxon>
    </lineage>
</organism>
<protein>
    <submittedName>
        <fullName evidence="11">Amino acid ABC transporter permease</fullName>
    </submittedName>
</protein>
<sequence>MMNNILTPETIGLLLQALGTTLMMAVVAGIGSLILGVLVTMARVSPIPILRWAAWCYVQFFINVPLLALLILAVFALPDAGLIAPLTPTAIIVLTVYEAAYVAEAVRSGVNTVGVGQVEAGRALGFSLLQSFRFIIIPQSLRAVVQPLGNVMIALAMNTALAAVVGVVEFTSEVNKLNLVFAQPIQIFTGAGIVYMAIALVIGLAAGWIERRVAIVR</sequence>
<keyword evidence="5 9" id="KW-0812">Transmembrane</keyword>
<name>A0ABP7KVH9_9MICO</name>
<keyword evidence="3 9" id="KW-0813">Transport</keyword>
<dbReference type="SUPFAM" id="SSF161098">
    <property type="entry name" value="MetI-like"/>
    <property type="match status" value="1"/>
</dbReference>
<feature type="transmembrane region" description="Helical" evidence="9">
    <location>
        <begin position="20"/>
        <end position="42"/>
    </location>
</feature>
<feature type="transmembrane region" description="Helical" evidence="9">
    <location>
        <begin position="148"/>
        <end position="167"/>
    </location>
</feature>
<accession>A0ABP7KVH9</accession>
<evidence type="ECO:0000313" key="12">
    <source>
        <dbReference type="Proteomes" id="UP001501803"/>
    </source>
</evidence>
<proteinExistence type="inferred from homology"/>
<dbReference type="EMBL" id="BAABCN010000012">
    <property type="protein sequence ID" value="GAA3888314.1"/>
    <property type="molecule type" value="Genomic_DNA"/>
</dbReference>